<proteinExistence type="predicted"/>
<dbReference type="GeneID" id="41279963"/>
<keyword evidence="1" id="KW-0472">Membrane</keyword>
<evidence type="ECO:0000313" key="3">
    <source>
        <dbReference type="EMBL" id="BAP61671.1"/>
    </source>
</evidence>
<dbReference type="EMBL" id="AP011526">
    <property type="protein sequence ID" value="BAP61671.1"/>
    <property type="molecule type" value="Genomic_DNA"/>
</dbReference>
<dbReference type="InterPro" id="IPR051311">
    <property type="entry name" value="DedA_domain"/>
</dbReference>
<organism evidence="3 4">
    <name type="scientific">Methanococcus maripaludis KA1</name>
    <dbReference type="NCBI Taxonomy" id="637914"/>
    <lineage>
        <taxon>Archaea</taxon>
        <taxon>Methanobacteriati</taxon>
        <taxon>Methanobacteriota</taxon>
        <taxon>Methanomada group</taxon>
        <taxon>Methanococci</taxon>
        <taxon>Methanococcales</taxon>
        <taxon>Methanococcaceae</taxon>
        <taxon>Methanococcus</taxon>
    </lineage>
</organism>
<dbReference type="Pfam" id="PF09335">
    <property type="entry name" value="VTT_dom"/>
    <property type="match status" value="1"/>
</dbReference>
<dbReference type="RefSeq" id="WP_146778392.1">
    <property type="nucleotide sequence ID" value="NZ_AP011526.1"/>
</dbReference>
<feature type="domain" description="VTT" evidence="2">
    <location>
        <begin position="32"/>
        <end position="146"/>
    </location>
</feature>
<dbReference type="PANTHER" id="PTHR42709">
    <property type="entry name" value="ALKALINE PHOSPHATASE LIKE PROTEIN"/>
    <property type="match status" value="1"/>
</dbReference>
<sequence>MDFVAVGMDLVSTYGLLAIFLIGFSEPIFQPIPTEVFMVGGLALGLDWRYVILVSTLGSTLGGILTYFIASKYGEALFLKIFNQEKYSSAEEFLTKWGPLGIIVISFTPIPFEVICWLSGIFKMPFKIYVSALIISRIIKHGLVVLPFAALGSIFPF</sequence>
<dbReference type="AlphaFoldDB" id="A0A2Z5PU60"/>
<name>A0A2Z5PU60_METMI</name>
<dbReference type="KEGG" id="mmak:MMKA1_15540"/>
<accession>A0A2Z5PU60</accession>
<feature type="transmembrane region" description="Helical" evidence="1">
    <location>
        <begin position="97"/>
        <end position="122"/>
    </location>
</feature>
<feature type="transmembrane region" description="Helical" evidence="1">
    <location>
        <begin position="12"/>
        <end position="29"/>
    </location>
</feature>
<reference evidence="3 4" key="1">
    <citation type="submission" date="2009-06" db="EMBL/GenBank/DDBJ databases">
        <title>Molecular Evidence for Microbiologically Influenced Corrosion from genome of Methanogen.</title>
        <authorList>
            <person name="Ito N."/>
            <person name="Tsurumaru H."/>
            <person name="Shimizu A."/>
            <person name="Harada T."/>
            <person name="Hosoyama A."/>
            <person name="Horikawa H."/>
            <person name="Wakai S."/>
            <person name="Sasaki K."/>
            <person name="Nishijima K."/>
            <person name="Ataku H."/>
            <person name="Yamazaki J."/>
            <person name="Mise M."/>
            <person name="Yamazaki S."/>
            <person name="Tanikawa S."/>
            <person name="Harayama S."/>
            <person name="Fujita N."/>
        </authorList>
    </citation>
    <scope>NUCLEOTIDE SEQUENCE [LARGE SCALE GENOMIC DNA]</scope>
    <source>
        <strain evidence="4">KA1 ( NBRC 102054)</strain>
    </source>
</reference>
<evidence type="ECO:0000256" key="1">
    <source>
        <dbReference type="SAM" id="Phobius"/>
    </source>
</evidence>
<dbReference type="Proteomes" id="UP000264208">
    <property type="component" value="Chromosome"/>
</dbReference>
<dbReference type="InterPro" id="IPR032816">
    <property type="entry name" value="VTT_dom"/>
</dbReference>
<feature type="transmembrane region" description="Helical" evidence="1">
    <location>
        <begin position="134"/>
        <end position="155"/>
    </location>
</feature>
<keyword evidence="1" id="KW-1133">Transmembrane helix</keyword>
<evidence type="ECO:0000259" key="2">
    <source>
        <dbReference type="Pfam" id="PF09335"/>
    </source>
</evidence>
<dbReference type="PANTHER" id="PTHR42709:SF4">
    <property type="entry name" value="INNER MEMBRANE PROTEIN YQAA"/>
    <property type="match status" value="1"/>
</dbReference>
<keyword evidence="1" id="KW-0812">Transmembrane</keyword>
<gene>
    <name evidence="3" type="ORF">MMKA1_15540</name>
</gene>
<protein>
    <recommendedName>
        <fullName evidence="2">VTT domain-containing protein</fullName>
    </recommendedName>
</protein>
<evidence type="ECO:0000313" key="4">
    <source>
        <dbReference type="Proteomes" id="UP000264208"/>
    </source>
</evidence>
<feature type="transmembrane region" description="Helical" evidence="1">
    <location>
        <begin position="50"/>
        <end position="70"/>
    </location>
</feature>